<dbReference type="NCBIfam" id="NF041497">
    <property type="entry name" value="MobV"/>
    <property type="match status" value="1"/>
</dbReference>
<dbReference type="EMBL" id="JX424620">
    <property type="protein sequence ID" value="AGH13990.1"/>
    <property type="molecule type" value="Genomic_DNA"/>
</dbReference>
<dbReference type="AlphaFoldDB" id="W5QT85"/>
<feature type="coiled-coil region" evidence="1">
    <location>
        <begin position="301"/>
        <end position="412"/>
    </location>
</feature>
<evidence type="ECO:0000256" key="1">
    <source>
        <dbReference type="SAM" id="Coils"/>
    </source>
</evidence>
<dbReference type="CDD" id="cd17242">
    <property type="entry name" value="MobM_relaxase"/>
    <property type="match status" value="1"/>
</dbReference>
<sequence length="728" mass="83956">MDISLKQYQSLNISASASFSTAQGRENERRDWTEETYQAKNKQPGNRYDWSRRHLNFEVMSGKKITTRNGKTVYIPPRIVRLGTQRKSLKKRYEQRLKELNFKPWREDAPNQPNTCVDFVLSGDHDRMTEIAFGKPMDFDWQEDNSWVSLADDPNHPGMKMIETMAMDYYDFLCRKFGEENVIGLECHLDETTPHFHALVIPVAERVKRGRVGGYELDPNVESDGKERPEHITTRQFERLKEEEQSFYRLATPKKVLTVSYSHYFGETKYEESQSFRKWHDMLHDEVNCKWGLERGEDTSLMTVEERKEHRKKNKRQLERERLLALEKAEEAEIKAQESEKKALETEKKIDQAAWALDNVESSLAEKRETSSKLNDSIDNARQELNRINKEKESAKNEKTALEQKARELADAVGDPSESVTIKGFCDTVFTYNPKSSGAIIENLKVKGKTKMTMMDVIMAAFQEVDKVKSQKKSIFTNADEFRRQQNNEIKSIMTDMQTILRSFDSAHIEELTRRSRAIVKQELRQNAIAIRKIQQYDEMSRMGITAENAGEIKEKADKSDSLQRVMESLWPGMWDAVQTIVNPRLDKYVMFDKEKETIRKALCKEPEISLANATWMIDAARTIREIVNGTKAEVYEIAAESGVDYLKKLGLDIAEGVVEDVDKVAATTVCLFFGFLDGATTISESCGGGGGNNELPKKKDNEDELSFARRCHQMAKAMHTPRYRLKR</sequence>
<dbReference type="GO" id="GO:0003677">
    <property type="term" value="F:DNA binding"/>
    <property type="evidence" value="ECO:0007669"/>
    <property type="project" value="InterPro"/>
</dbReference>
<dbReference type="Pfam" id="PF01076">
    <property type="entry name" value="Mob_Pre"/>
    <property type="match status" value="1"/>
</dbReference>
<protein>
    <submittedName>
        <fullName evidence="2">Plasmid recombination enzyme</fullName>
    </submittedName>
</protein>
<dbReference type="GO" id="GO:0006310">
    <property type="term" value="P:DNA recombination"/>
    <property type="evidence" value="ECO:0007669"/>
    <property type="project" value="InterPro"/>
</dbReference>
<organism evidence="2">
    <name type="scientific">Prevotella sp. Sc00028</name>
    <dbReference type="NCBI Taxonomy" id="1231728"/>
    <lineage>
        <taxon>Bacteria</taxon>
        <taxon>Pseudomonadati</taxon>
        <taxon>Bacteroidota</taxon>
        <taxon>Bacteroidia</taxon>
        <taxon>Bacteroidales</taxon>
        <taxon>Prevotellaceae</taxon>
        <taxon>Prevotella</taxon>
    </lineage>
</organism>
<name>W5QT85_9BACT</name>
<keyword evidence="1" id="KW-0175">Coiled coil</keyword>
<proteinExistence type="predicted"/>
<dbReference type="Gene3D" id="3.30.930.30">
    <property type="match status" value="1"/>
</dbReference>
<evidence type="ECO:0000313" key="2">
    <source>
        <dbReference type="EMBL" id="AGH13990.1"/>
    </source>
</evidence>
<dbReference type="InterPro" id="IPR001668">
    <property type="entry name" value="Mob_Pre"/>
</dbReference>
<reference evidence="2" key="1">
    <citation type="journal article" date="2014" name="J. Ind. Microbiol. Biotechnol.">
        <title>Analysis of the bovine rumen microbiome reveals a diversity of Sus-like polysaccharide utilization loci from the bacterial phylum Bacteroidetes.</title>
        <authorList>
            <person name="Rosewarne C.P."/>
            <person name="Pope P.B."/>
            <person name="Cheung J.L."/>
            <person name="Morrison M."/>
        </authorList>
    </citation>
    <scope>NUCLEOTIDE SEQUENCE</scope>
    <source>
        <strain evidence="2">Sc00028</strain>
    </source>
</reference>
<accession>W5QT85</accession>